<organism evidence="8 9">
    <name type="scientific">Paenibacillus allorhizosphaerae</name>
    <dbReference type="NCBI Taxonomy" id="2849866"/>
    <lineage>
        <taxon>Bacteria</taxon>
        <taxon>Bacillati</taxon>
        <taxon>Bacillota</taxon>
        <taxon>Bacilli</taxon>
        <taxon>Bacillales</taxon>
        <taxon>Paenibacillaceae</taxon>
        <taxon>Paenibacillus</taxon>
    </lineage>
</organism>
<feature type="transmembrane region" description="Helical" evidence="5">
    <location>
        <begin position="61"/>
        <end position="82"/>
    </location>
</feature>
<dbReference type="PANTHER" id="PTHR43394">
    <property type="entry name" value="ATP-DEPENDENT PERMEASE MDL1, MITOCHONDRIAL"/>
    <property type="match status" value="1"/>
</dbReference>
<keyword evidence="8" id="KW-0378">Hydrolase</keyword>
<proteinExistence type="predicted"/>
<sequence length="575" mass="65472">MQQVLNVIWLFHNIKFMIWSLLLAGLLSILDMASLLGITGVQKWLIDEVFIESRYDMLPRLLLIFAALIIGYNAIHLISFMLNRFNAYRLQEKFTLDMMQYLYKMPVKKYHNQRVADLAVRFSDDIGAASNIASQLIPNGITDLMKAVVLAVIVGLSSPVILGIILILSVAYIAMGRYFGPKNREIGKQVQKARSEVLVNIEEGISSTREVLAYHRTDWEIDKYNKNFSRFFDIIMKEGRIGNKQLIWSDFFRWGINLTVLACGGYLAFNGQITIGTFIVVYQFATQLMDTMKSVFDFAMGFAARMASVERIREFITETEPQKRELVFLDGTIRSIRFEQVSFKYNDETDYILNTLKLDIPVGKKVALVGSSGGGKSTIAQLLIRFFDPAQGKILVNGIPLNQISLSNWREKVNIVFQEPYLFPDTIRNNLLMGRTISETEMRAACLASEIHEFIESLPDRYDTILGERGVTLSGGQRQRLALARSLLSDPEVLILDESTSALDMETERRVQRNLDALREGKTTIIIAHRLSTIRDADKIYVMDQGVVVEDGTHEELMREDTHYRKLIQAKVEAN</sequence>
<evidence type="ECO:0000259" key="7">
    <source>
        <dbReference type="PROSITE" id="PS50929"/>
    </source>
</evidence>
<dbReference type="Proteomes" id="UP000730618">
    <property type="component" value="Unassembled WGS sequence"/>
</dbReference>
<evidence type="ECO:0000256" key="5">
    <source>
        <dbReference type="SAM" id="Phobius"/>
    </source>
</evidence>
<keyword evidence="2 5" id="KW-0812">Transmembrane</keyword>
<comment type="caution">
    <text evidence="8">The sequence shown here is derived from an EMBL/GenBank/DDBJ whole genome shotgun (WGS) entry which is preliminary data.</text>
</comment>
<gene>
    <name evidence="8" type="ORF">PAECIP111802_07421</name>
</gene>
<keyword evidence="8" id="KW-0067">ATP-binding</keyword>
<dbReference type="PANTHER" id="PTHR43394:SF1">
    <property type="entry name" value="ATP-BINDING CASSETTE SUB-FAMILY B MEMBER 10, MITOCHONDRIAL"/>
    <property type="match status" value="1"/>
</dbReference>
<keyword evidence="8" id="KW-0547">Nucleotide-binding</keyword>
<feature type="transmembrane region" description="Helical" evidence="5">
    <location>
        <begin position="148"/>
        <end position="174"/>
    </location>
</feature>
<dbReference type="Pfam" id="PF00005">
    <property type="entry name" value="ABC_tran"/>
    <property type="match status" value="1"/>
</dbReference>
<evidence type="ECO:0000256" key="3">
    <source>
        <dbReference type="ARBA" id="ARBA00022989"/>
    </source>
</evidence>
<feature type="domain" description="ABC transmembrane type-1" evidence="7">
    <location>
        <begin position="22"/>
        <end position="304"/>
    </location>
</feature>
<keyword evidence="4 5" id="KW-0472">Membrane</keyword>
<dbReference type="PROSITE" id="PS50929">
    <property type="entry name" value="ABC_TM1F"/>
    <property type="match status" value="1"/>
</dbReference>
<evidence type="ECO:0000259" key="6">
    <source>
        <dbReference type="PROSITE" id="PS50893"/>
    </source>
</evidence>
<reference evidence="8 9" key="1">
    <citation type="submission" date="2021-06" db="EMBL/GenBank/DDBJ databases">
        <authorList>
            <person name="Criscuolo A."/>
        </authorList>
    </citation>
    <scope>NUCLEOTIDE SEQUENCE [LARGE SCALE GENOMIC DNA]</scope>
    <source>
        <strain evidence="9">CIP 111802</strain>
    </source>
</reference>
<evidence type="ECO:0000313" key="8">
    <source>
        <dbReference type="EMBL" id="CAG7659158.1"/>
    </source>
</evidence>
<dbReference type="EMBL" id="CAJVCE010000067">
    <property type="protein sequence ID" value="CAG7659158.1"/>
    <property type="molecule type" value="Genomic_DNA"/>
</dbReference>
<dbReference type="InterPro" id="IPR011527">
    <property type="entry name" value="ABC1_TM_dom"/>
</dbReference>
<dbReference type="EC" id="3.6.3.-" evidence="8"/>
<dbReference type="InterPro" id="IPR003593">
    <property type="entry name" value="AAA+_ATPase"/>
</dbReference>
<dbReference type="SMART" id="SM00382">
    <property type="entry name" value="AAA"/>
    <property type="match status" value="1"/>
</dbReference>
<keyword evidence="3 5" id="KW-1133">Transmembrane helix</keyword>
<dbReference type="Pfam" id="PF00664">
    <property type="entry name" value="ABC_membrane"/>
    <property type="match status" value="1"/>
</dbReference>
<dbReference type="InterPro" id="IPR039421">
    <property type="entry name" value="Type_1_exporter"/>
</dbReference>
<dbReference type="GO" id="GO:0005524">
    <property type="term" value="F:ATP binding"/>
    <property type="evidence" value="ECO:0007669"/>
    <property type="project" value="UniProtKB-KW"/>
</dbReference>
<feature type="transmembrane region" description="Helical" evidence="5">
    <location>
        <begin position="16"/>
        <end position="41"/>
    </location>
</feature>
<evidence type="ECO:0000256" key="1">
    <source>
        <dbReference type="ARBA" id="ARBA00004141"/>
    </source>
</evidence>
<name>A0ABM8VV57_9BACL</name>
<protein>
    <submittedName>
        <fullName evidence="8">Multidrug export ATP-binding/permease protein</fullName>
        <ecNumber evidence="8">3.6.3.-</ecNumber>
    </submittedName>
</protein>
<comment type="subcellular location">
    <subcellularLocation>
        <location evidence="1">Membrane</location>
        <topology evidence="1">Multi-pass membrane protein</topology>
    </subcellularLocation>
</comment>
<dbReference type="GO" id="GO:0016787">
    <property type="term" value="F:hydrolase activity"/>
    <property type="evidence" value="ECO:0007669"/>
    <property type="project" value="UniProtKB-KW"/>
</dbReference>
<dbReference type="PROSITE" id="PS00211">
    <property type="entry name" value="ABC_TRANSPORTER_1"/>
    <property type="match status" value="1"/>
</dbReference>
<keyword evidence="9" id="KW-1185">Reference proteome</keyword>
<dbReference type="InterPro" id="IPR003439">
    <property type="entry name" value="ABC_transporter-like_ATP-bd"/>
</dbReference>
<accession>A0ABM8VV57</accession>
<dbReference type="CDD" id="cd07346">
    <property type="entry name" value="ABC_6TM_exporters"/>
    <property type="match status" value="1"/>
</dbReference>
<evidence type="ECO:0000256" key="4">
    <source>
        <dbReference type="ARBA" id="ARBA00023136"/>
    </source>
</evidence>
<evidence type="ECO:0000256" key="2">
    <source>
        <dbReference type="ARBA" id="ARBA00022692"/>
    </source>
</evidence>
<dbReference type="RefSeq" id="WP_218103527.1">
    <property type="nucleotide sequence ID" value="NZ_CAJVCE010000067.1"/>
</dbReference>
<feature type="domain" description="ABC transporter" evidence="6">
    <location>
        <begin position="336"/>
        <end position="570"/>
    </location>
</feature>
<evidence type="ECO:0000313" key="9">
    <source>
        <dbReference type="Proteomes" id="UP000730618"/>
    </source>
</evidence>
<dbReference type="InterPro" id="IPR017871">
    <property type="entry name" value="ABC_transporter-like_CS"/>
</dbReference>
<dbReference type="PROSITE" id="PS50893">
    <property type="entry name" value="ABC_TRANSPORTER_2"/>
    <property type="match status" value="1"/>
</dbReference>